<evidence type="ECO:0000259" key="7">
    <source>
        <dbReference type="PROSITE" id="PS50850"/>
    </source>
</evidence>
<feature type="transmembrane region" description="Helical" evidence="6">
    <location>
        <begin position="394"/>
        <end position="417"/>
    </location>
</feature>
<dbReference type="GO" id="GO:0016020">
    <property type="term" value="C:membrane"/>
    <property type="evidence" value="ECO:0007669"/>
    <property type="project" value="UniProtKB-SubCell"/>
</dbReference>
<dbReference type="PANTHER" id="PTHR42718:SF9">
    <property type="entry name" value="MAJOR FACILITATOR SUPERFAMILY MULTIDRUG TRANSPORTER MFSC"/>
    <property type="match status" value="1"/>
</dbReference>
<keyword evidence="3 6" id="KW-0812">Transmembrane</keyword>
<feature type="transmembrane region" description="Helical" evidence="6">
    <location>
        <begin position="45"/>
        <end position="64"/>
    </location>
</feature>
<evidence type="ECO:0000256" key="4">
    <source>
        <dbReference type="ARBA" id="ARBA00022989"/>
    </source>
</evidence>
<feature type="transmembrane region" description="Helical" evidence="6">
    <location>
        <begin position="84"/>
        <end position="101"/>
    </location>
</feature>
<feature type="transmembrane region" description="Helical" evidence="6">
    <location>
        <begin position="234"/>
        <end position="260"/>
    </location>
</feature>
<organism evidence="8 9">
    <name type="scientific">Sphingomonas metalli</name>
    <dbReference type="NCBI Taxonomy" id="1779358"/>
    <lineage>
        <taxon>Bacteria</taxon>
        <taxon>Pseudomonadati</taxon>
        <taxon>Pseudomonadota</taxon>
        <taxon>Alphaproteobacteria</taxon>
        <taxon>Sphingomonadales</taxon>
        <taxon>Sphingomonadaceae</taxon>
        <taxon>Sphingomonas</taxon>
    </lineage>
</organism>
<evidence type="ECO:0000256" key="3">
    <source>
        <dbReference type="ARBA" id="ARBA00022692"/>
    </source>
</evidence>
<dbReference type="GO" id="GO:0022857">
    <property type="term" value="F:transmembrane transporter activity"/>
    <property type="evidence" value="ECO:0007669"/>
    <property type="project" value="InterPro"/>
</dbReference>
<comment type="subcellular location">
    <subcellularLocation>
        <location evidence="1">Membrane</location>
        <topology evidence="1">Multi-pass membrane protein</topology>
    </subcellularLocation>
</comment>
<gene>
    <name evidence="8" type="ORF">GCM10011380_21780</name>
</gene>
<evidence type="ECO:0000313" key="8">
    <source>
        <dbReference type="EMBL" id="GGB32000.1"/>
    </source>
</evidence>
<evidence type="ECO:0000313" key="9">
    <source>
        <dbReference type="Proteomes" id="UP000623067"/>
    </source>
</evidence>
<keyword evidence="5 6" id="KW-0472">Membrane</keyword>
<protein>
    <submittedName>
        <fullName evidence="8">MFS transporter</fullName>
    </submittedName>
</protein>
<feature type="transmembrane region" description="Helical" evidence="6">
    <location>
        <begin position="429"/>
        <end position="451"/>
    </location>
</feature>
<dbReference type="AlphaFoldDB" id="A0A916T4W7"/>
<evidence type="ECO:0000256" key="2">
    <source>
        <dbReference type="ARBA" id="ARBA00022448"/>
    </source>
</evidence>
<feature type="transmembrane region" description="Helical" evidence="6">
    <location>
        <begin position="522"/>
        <end position="542"/>
    </location>
</feature>
<accession>A0A916T4W7</accession>
<dbReference type="EMBL" id="BMIH01000003">
    <property type="protein sequence ID" value="GGB32000.1"/>
    <property type="molecule type" value="Genomic_DNA"/>
</dbReference>
<proteinExistence type="predicted"/>
<feature type="transmembrane region" description="Helical" evidence="6">
    <location>
        <begin position="297"/>
        <end position="317"/>
    </location>
</feature>
<feature type="domain" description="Major facilitator superfamily (MFS) profile" evidence="7">
    <location>
        <begin position="47"/>
        <end position="545"/>
    </location>
</feature>
<feature type="transmembrane region" description="Helical" evidence="6">
    <location>
        <begin position="365"/>
        <end position="382"/>
    </location>
</feature>
<feature type="transmembrane region" description="Helical" evidence="6">
    <location>
        <begin position="202"/>
        <end position="222"/>
    </location>
</feature>
<keyword evidence="2" id="KW-0813">Transport</keyword>
<keyword evidence="9" id="KW-1185">Reference proteome</keyword>
<name>A0A916T4W7_9SPHN</name>
<comment type="caution">
    <text evidence="8">The sequence shown here is derived from an EMBL/GenBank/DDBJ whole genome shotgun (WGS) entry which is preliminary data.</text>
</comment>
<sequence length="554" mass="59191">MPIRMSLASRLRHFLAEQEWAYAPHEAPVMPGSPGSPEHPGRRRLAYVLVSILLGLTGGLGNALVSANTTTLGGALGLDPAEIAWLPTVYVMTNVSINLLLIKFRQQFGLRPFALIFVGLYAALTLGHLFVSDFWSAILVRAASGMAAAPLSTFALYYMMQAMPAPARLRGVVLGIGIPQCATPLARLFSPELLAMSQWRTLYLFELGLALISLAAVLAFRLPPTTRQRAFERLDFLTFALFATSMALFAAVLGLGRIVWWTQAGWIGWALLAAIPMLAAALLIEHGRANPLLNTRWLASADIARFAIVTLMARIVLSEQTFGAVGLLTVLGQNNDQLLVFFAIMAVASFAGVLLSAATLNVEKLAHPVMLAVGIVAVAAFIDSRATSLTRAPQLYVTQALIAFSGTFFLGPALLFGMTRALKEGTGHIISFIALFGIINSLGGLAGSAILGTYQVVREKANSAALVQAIDPTDPIVQQRLQAGAAGLGRVVGDPGLRTAEGGALLAQTATREANVLAYDDVFRLVALLAAWTFTYLAFLLLRRAARMRRLGAA</sequence>
<feature type="transmembrane region" description="Helical" evidence="6">
    <location>
        <begin position="171"/>
        <end position="190"/>
    </location>
</feature>
<feature type="transmembrane region" description="Helical" evidence="6">
    <location>
        <begin position="337"/>
        <end position="358"/>
    </location>
</feature>
<dbReference type="Proteomes" id="UP000623067">
    <property type="component" value="Unassembled WGS sequence"/>
</dbReference>
<feature type="transmembrane region" description="Helical" evidence="6">
    <location>
        <begin position="137"/>
        <end position="159"/>
    </location>
</feature>
<keyword evidence="4 6" id="KW-1133">Transmembrane helix</keyword>
<dbReference type="PROSITE" id="PS50850">
    <property type="entry name" value="MFS"/>
    <property type="match status" value="1"/>
</dbReference>
<feature type="transmembrane region" description="Helical" evidence="6">
    <location>
        <begin position="113"/>
        <end position="131"/>
    </location>
</feature>
<dbReference type="InterPro" id="IPR036259">
    <property type="entry name" value="MFS_trans_sf"/>
</dbReference>
<reference evidence="8" key="1">
    <citation type="journal article" date="2014" name="Int. J. Syst. Evol. Microbiol.">
        <title>Complete genome sequence of Corynebacterium casei LMG S-19264T (=DSM 44701T), isolated from a smear-ripened cheese.</title>
        <authorList>
            <consortium name="US DOE Joint Genome Institute (JGI-PGF)"/>
            <person name="Walter F."/>
            <person name="Albersmeier A."/>
            <person name="Kalinowski J."/>
            <person name="Ruckert C."/>
        </authorList>
    </citation>
    <scope>NUCLEOTIDE SEQUENCE</scope>
    <source>
        <strain evidence="8">CGMCC 1.15330</strain>
    </source>
</reference>
<dbReference type="SUPFAM" id="SSF103473">
    <property type="entry name" value="MFS general substrate transporter"/>
    <property type="match status" value="1"/>
</dbReference>
<evidence type="ECO:0000256" key="1">
    <source>
        <dbReference type="ARBA" id="ARBA00004141"/>
    </source>
</evidence>
<evidence type="ECO:0000256" key="5">
    <source>
        <dbReference type="ARBA" id="ARBA00023136"/>
    </source>
</evidence>
<evidence type="ECO:0000256" key="6">
    <source>
        <dbReference type="SAM" id="Phobius"/>
    </source>
</evidence>
<reference evidence="8" key="2">
    <citation type="submission" date="2020-09" db="EMBL/GenBank/DDBJ databases">
        <authorList>
            <person name="Sun Q."/>
            <person name="Zhou Y."/>
        </authorList>
    </citation>
    <scope>NUCLEOTIDE SEQUENCE</scope>
    <source>
        <strain evidence="8">CGMCC 1.15330</strain>
    </source>
</reference>
<dbReference type="InterPro" id="IPR020846">
    <property type="entry name" value="MFS_dom"/>
</dbReference>
<dbReference type="Gene3D" id="1.20.1250.20">
    <property type="entry name" value="MFS general substrate transporter like domains"/>
    <property type="match status" value="1"/>
</dbReference>
<dbReference type="PANTHER" id="PTHR42718">
    <property type="entry name" value="MAJOR FACILITATOR SUPERFAMILY MULTIDRUG TRANSPORTER MFSC"/>
    <property type="match status" value="1"/>
</dbReference>
<feature type="transmembrane region" description="Helical" evidence="6">
    <location>
        <begin position="266"/>
        <end position="285"/>
    </location>
</feature>